<proteinExistence type="predicted"/>
<name>A0A401TYZ1_CHIPU</name>
<feature type="region of interest" description="Disordered" evidence="1">
    <location>
        <begin position="112"/>
        <end position="133"/>
    </location>
</feature>
<comment type="caution">
    <text evidence="2">The sequence shown here is derived from an EMBL/GenBank/DDBJ whole genome shotgun (WGS) entry which is preliminary data.</text>
</comment>
<protein>
    <submittedName>
        <fullName evidence="2">Uncharacterized protein</fullName>
    </submittedName>
</protein>
<evidence type="ECO:0000313" key="3">
    <source>
        <dbReference type="Proteomes" id="UP000287033"/>
    </source>
</evidence>
<keyword evidence="3" id="KW-1185">Reference proteome</keyword>
<gene>
    <name evidence="2" type="ORF">chiPu_0031941</name>
</gene>
<evidence type="ECO:0000313" key="2">
    <source>
        <dbReference type="EMBL" id="GCC47826.1"/>
    </source>
</evidence>
<organism evidence="2 3">
    <name type="scientific">Chiloscyllium punctatum</name>
    <name type="common">Brownbanded bambooshark</name>
    <name type="synonym">Hemiscyllium punctatum</name>
    <dbReference type="NCBI Taxonomy" id="137246"/>
    <lineage>
        <taxon>Eukaryota</taxon>
        <taxon>Metazoa</taxon>
        <taxon>Chordata</taxon>
        <taxon>Craniata</taxon>
        <taxon>Vertebrata</taxon>
        <taxon>Chondrichthyes</taxon>
        <taxon>Elasmobranchii</taxon>
        <taxon>Galeomorphii</taxon>
        <taxon>Galeoidea</taxon>
        <taxon>Orectolobiformes</taxon>
        <taxon>Hemiscylliidae</taxon>
        <taxon>Chiloscyllium</taxon>
    </lineage>
</organism>
<feature type="non-terminal residue" evidence="2">
    <location>
        <position position="197"/>
    </location>
</feature>
<accession>A0A401TYZ1</accession>
<evidence type="ECO:0000256" key="1">
    <source>
        <dbReference type="SAM" id="MobiDB-lite"/>
    </source>
</evidence>
<dbReference type="EMBL" id="BEZZ01222996">
    <property type="protein sequence ID" value="GCC47826.1"/>
    <property type="molecule type" value="Genomic_DNA"/>
</dbReference>
<reference evidence="2 3" key="1">
    <citation type="journal article" date="2018" name="Nat. Ecol. Evol.">
        <title>Shark genomes provide insights into elasmobranch evolution and the origin of vertebrates.</title>
        <authorList>
            <person name="Hara Y"/>
            <person name="Yamaguchi K"/>
            <person name="Onimaru K"/>
            <person name="Kadota M"/>
            <person name="Koyanagi M"/>
            <person name="Keeley SD"/>
            <person name="Tatsumi K"/>
            <person name="Tanaka K"/>
            <person name="Motone F"/>
            <person name="Kageyama Y"/>
            <person name="Nozu R"/>
            <person name="Adachi N"/>
            <person name="Nishimura O"/>
            <person name="Nakagawa R"/>
            <person name="Tanegashima C"/>
            <person name="Kiyatake I"/>
            <person name="Matsumoto R"/>
            <person name="Murakumo K"/>
            <person name="Nishida K"/>
            <person name="Terakita A"/>
            <person name="Kuratani S"/>
            <person name="Sato K"/>
            <person name="Hyodo S Kuraku.S."/>
        </authorList>
    </citation>
    <scope>NUCLEOTIDE SEQUENCE [LARGE SCALE GENOMIC DNA]</scope>
</reference>
<dbReference type="AlphaFoldDB" id="A0A401TYZ1"/>
<dbReference type="Proteomes" id="UP000287033">
    <property type="component" value="Unassembled WGS sequence"/>
</dbReference>
<sequence>MDDEAQRRQVVAAPRLLRQAQQPHEHGRHHMHVRDAVALDQLQQIFGIEARLEHDAAAVAERQHAVGMRGRMVHRPVHQDHLILVGLYAVGDGADAGGRRHLLGPHRLAPDALRQSGGARGVEHRRGADRGIGQRRMRVAPLVPVGHAIRHPRQFRRHAIGGGDLRRRRHDQQFDFRRQSVPDLRQEIRVADQRVGA</sequence>